<reference evidence="2" key="1">
    <citation type="submission" date="2022-08" db="EMBL/GenBank/DDBJ databases">
        <authorList>
            <person name="Gutierrez-Valencia J."/>
        </authorList>
    </citation>
    <scope>NUCLEOTIDE SEQUENCE</scope>
</reference>
<proteinExistence type="predicted"/>
<organism evidence="2 3">
    <name type="scientific">Linum tenue</name>
    <dbReference type="NCBI Taxonomy" id="586396"/>
    <lineage>
        <taxon>Eukaryota</taxon>
        <taxon>Viridiplantae</taxon>
        <taxon>Streptophyta</taxon>
        <taxon>Embryophyta</taxon>
        <taxon>Tracheophyta</taxon>
        <taxon>Spermatophyta</taxon>
        <taxon>Magnoliopsida</taxon>
        <taxon>eudicotyledons</taxon>
        <taxon>Gunneridae</taxon>
        <taxon>Pentapetalae</taxon>
        <taxon>rosids</taxon>
        <taxon>fabids</taxon>
        <taxon>Malpighiales</taxon>
        <taxon>Linaceae</taxon>
        <taxon>Linum</taxon>
    </lineage>
</organism>
<dbReference type="AlphaFoldDB" id="A0AAV0M306"/>
<evidence type="ECO:0000313" key="3">
    <source>
        <dbReference type="Proteomes" id="UP001154282"/>
    </source>
</evidence>
<sequence>MELVLGQSMADVLTKVGLFVIVQALVYLVLTTSSTVFSKNVKRSFSFKPARSVSIRRMFAAISDAPVGEPSPRTTSSASYGQQQLDPIFGDVGYANY</sequence>
<dbReference type="Proteomes" id="UP001154282">
    <property type="component" value="Unassembled WGS sequence"/>
</dbReference>
<dbReference type="EMBL" id="CAMGYJ010000007">
    <property type="protein sequence ID" value="CAI0440677.1"/>
    <property type="molecule type" value="Genomic_DNA"/>
</dbReference>
<dbReference type="PANTHER" id="PTHR34268:SF8">
    <property type="entry name" value="FAE DOMAIN-CONTAINING PROTEIN"/>
    <property type="match status" value="1"/>
</dbReference>
<evidence type="ECO:0000256" key="1">
    <source>
        <dbReference type="SAM" id="Phobius"/>
    </source>
</evidence>
<evidence type="ECO:0000313" key="2">
    <source>
        <dbReference type="EMBL" id="CAI0440677.1"/>
    </source>
</evidence>
<protein>
    <submittedName>
        <fullName evidence="2">Uncharacterized protein</fullName>
    </submittedName>
</protein>
<keyword evidence="1" id="KW-1133">Transmembrane helix</keyword>
<dbReference type="PANTHER" id="PTHR34268">
    <property type="entry name" value="OS01G0321850 PROTEIN"/>
    <property type="match status" value="1"/>
</dbReference>
<feature type="transmembrane region" description="Helical" evidence="1">
    <location>
        <begin position="12"/>
        <end position="30"/>
    </location>
</feature>
<name>A0AAV0M306_9ROSI</name>
<keyword evidence="1" id="KW-0812">Transmembrane</keyword>
<accession>A0AAV0M306</accession>
<comment type="caution">
    <text evidence="2">The sequence shown here is derived from an EMBL/GenBank/DDBJ whole genome shotgun (WGS) entry which is preliminary data.</text>
</comment>
<keyword evidence="3" id="KW-1185">Reference proteome</keyword>
<keyword evidence="1" id="KW-0472">Membrane</keyword>
<gene>
    <name evidence="2" type="ORF">LITE_LOCUS26596</name>
</gene>